<sequence length="219" mass="23922">MLVTHRPVHLVLLFALFLLHRDTTAVMPFEGGSFCSTTHLDHTWWQRAAAVSVASGGGHASTAQYSRLIPVAGEPVALVTIDVPWQLGSVRSPVLRVGPRIALLLTAQHELTAQHLLRLLVLLQLLQVLLKLLALLVAQALELLQRMVFRGIVSISWLQYLFPGDRSVAIDCLAAAAAVITAKGRDRVVVAYDPLIHMPMTMLTVGVARCCSSFTTAHW</sequence>
<feature type="signal peptide" evidence="1">
    <location>
        <begin position="1"/>
        <end position="25"/>
    </location>
</feature>
<proteinExistence type="predicted"/>
<evidence type="ECO:0000313" key="2">
    <source>
        <dbReference type="EMBL" id="MBW60638.1"/>
    </source>
</evidence>
<evidence type="ECO:0000256" key="1">
    <source>
        <dbReference type="SAM" id="SignalP"/>
    </source>
</evidence>
<accession>A0A2M4C6P6</accession>
<dbReference type="AlphaFoldDB" id="A0A2M4C6P6"/>
<feature type="chain" id="PRO_5014934672" evidence="1">
    <location>
        <begin position="26"/>
        <end position="219"/>
    </location>
</feature>
<organism evidence="2">
    <name type="scientific">Anopheles marajoara</name>
    <dbReference type="NCBI Taxonomy" id="58244"/>
    <lineage>
        <taxon>Eukaryota</taxon>
        <taxon>Metazoa</taxon>
        <taxon>Ecdysozoa</taxon>
        <taxon>Arthropoda</taxon>
        <taxon>Hexapoda</taxon>
        <taxon>Insecta</taxon>
        <taxon>Pterygota</taxon>
        <taxon>Neoptera</taxon>
        <taxon>Endopterygota</taxon>
        <taxon>Diptera</taxon>
        <taxon>Nematocera</taxon>
        <taxon>Culicoidea</taxon>
        <taxon>Culicidae</taxon>
        <taxon>Anophelinae</taxon>
        <taxon>Anopheles</taxon>
    </lineage>
</organism>
<dbReference type="EMBL" id="GGFJ01011497">
    <property type="protein sequence ID" value="MBW60638.1"/>
    <property type="molecule type" value="Transcribed_RNA"/>
</dbReference>
<reference evidence="2" key="1">
    <citation type="submission" date="2018-01" db="EMBL/GenBank/DDBJ databases">
        <title>An insight into the sialome of Amazonian anophelines.</title>
        <authorList>
            <person name="Ribeiro J.M."/>
            <person name="Scarpassa V."/>
            <person name="Calvo E."/>
        </authorList>
    </citation>
    <scope>NUCLEOTIDE SEQUENCE</scope>
    <source>
        <tissue evidence="2">Salivary glands</tissue>
    </source>
</reference>
<keyword evidence="1" id="KW-0732">Signal</keyword>
<protein>
    <submittedName>
        <fullName evidence="2">Putative secreted protein</fullName>
    </submittedName>
</protein>
<name>A0A2M4C6P6_9DIPT</name>